<dbReference type="PANTHER" id="PTHR31662">
    <property type="entry name" value="BNAANNG10740D PROTEIN-RELATED"/>
    <property type="match status" value="1"/>
</dbReference>
<organism evidence="4 5">
    <name type="scientific">Crotalaria pallida</name>
    <name type="common">Smooth rattlebox</name>
    <name type="synonym">Crotalaria striata</name>
    <dbReference type="NCBI Taxonomy" id="3830"/>
    <lineage>
        <taxon>Eukaryota</taxon>
        <taxon>Viridiplantae</taxon>
        <taxon>Streptophyta</taxon>
        <taxon>Embryophyta</taxon>
        <taxon>Tracheophyta</taxon>
        <taxon>Spermatophyta</taxon>
        <taxon>Magnoliopsida</taxon>
        <taxon>eudicotyledons</taxon>
        <taxon>Gunneridae</taxon>
        <taxon>Pentapetalae</taxon>
        <taxon>rosids</taxon>
        <taxon>fabids</taxon>
        <taxon>Fabales</taxon>
        <taxon>Fabaceae</taxon>
        <taxon>Papilionoideae</taxon>
        <taxon>50 kb inversion clade</taxon>
        <taxon>genistoids sensu lato</taxon>
        <taxon>core genistoids</taxon>
        <taxon>Crotalarieae</taxon>
        <taxon>Crotalaria</taxon>
    </lineage>
</organism>
<feature type="compositionally biased region" description="Basic and acidic residues" evidence="2">
    <location>
        <begin position="86"/>
        <end position="96"/>
    </location>
</feature>
<evidence type="ECO:0000313" key="5">
    <source>
        <dbReference type="Proteomes" id="UP001372338"/>
    </source>
</evidence>
<accession>A0AAN9P8R5</accession>
<dbReference type="AlphaFoldDB" id="A0AAN9P8R5"/>
<comment type="caution">
    <text evidence="4">The sequence shown here is derived from an EMBL/GenBank/DDBJ whole genome shotgun (WGS) entry which is preliminary data.</text>
</comment>
<dbReference type="Proteomes" id="UP001372338">
    <property type="component" value="Unassembled WGS sequence"/>
</dbReference>
<proteinExistence type="inferred from homology"/>
<feature type="region of interest" description="Disordered" evidence="2">
    <location>
        <begin position="339"/>
        <end position="360"/>
    </location>
</feature>
<feature type="compositionally biased region" description="Basic and acidic residues" evidence="2">
    <location>
        <begin position="111"/>
        <end position="121"/>
    </location>
</feature>
<feature type="domain" description="Glabrous enhancer-binding protein-like DBD" evidence="3">
    <location>
        <begin position="211"/>
        <end position="306"/>
    </location>
</feature>
<feature type="region of interest" description="Disordered" evidence="2">
    <location>
        <begin position="1"/>
        <end position="212"/>
    </location>
</feature>
<gene>
    <name evidence="4" type="ORF">RIF29_03598</name>
</gene>
<feature type="compositionally biased region" description="Basic and acidic residues" evidence="2">
    <location>
        <begin position="198"/>
        <end position="212"/>
    </location>
</feature>
<feature type="compositionally biased region" description="Basic and acidic residues" evidence="2">
    <location>
        <begin position="18"/>
        <end position="28"/>
    </location>
</feature>
<protein>
    <recommendedName>
        <fullName evidence="3">Glabrous enhancer-binding protein-like DBD domain-containing protein</fullName>
    </recommendedName>
</protein>
<reference evidence="4 5" key="1">
    <citation type="submission" date="2024-01" db="EMBL/GenBank/DDBJ databases">
        <title>The genomes of 5 underutilized Papilionoideae crops provide insights into root nodulation and disease resistanc.</title>
        <authorList>
            <person name="Yuan L."/>
        </authorList>
    </citation>
    <scope>NUCLEOTIDE SEQUENCE [LARGE SCALE GENOMIC DNA]</scope>
    <source>
        <strain evidence="4">ZHUSHIDOU_FW_LH</strain>
        <tissue evidence="4">Leaf</tissue>
    </source>
</reference>
<dbReference type="GO" id="GO:0006355">
    <property type="term" value="P:regulation of DNA-templated transcription"/>
    <property type="evidence" value="ECO:0007669"/>
    <property type="project" value="InterPro"/>
</dbReference>
<evidence type="ECO:0000259" key="3">
    <source>
        <dbReference type="Pfam" id="PF04504"/>
    </source>
</evidence>
<dbReference type="InterPro" id="IPR053932">
    <property type="entry name" value="GeBP-like_DBD"/>
</dbReference>
<name>A0AAN9P8R5_CROPI</name>
<keyword evidence="5" id="KW-1185">Reference proteome</keyword>
<sequence length="436" mass="49212">MAKKRRDQKLSFQNQPQEEEKREGENGNKKVALSEGTGEEEDQHLHGEEKEPEQQLSPPNPQNPAILRMAKKRRDQKLSSQNQPQEEEKREGENGNKKVASSEGTGEEEDQHLHGEEKEPEQQLSPPNPQNPAIASPSHSITESDSGSESVPPVQPQPKVKERKQRSNDKEEAGKDAKRARKEGNDAVADAEKEDDDAEKRKLGEDSKDPFKRVFSDEDEIVILDGMLEFTSKTGCDAYKSSDAFHQFIKNSLHADAGSYQLKEKIRRIKKKFNNNLKRGKNRRDGPAFSKDHDRQTFALSKKVWGIPEAAEEKKAATDGEVGKMKTPRIPKKTWRNITKLGEGPSTESEKGPKMGFGGKNDDDIASYVMQMLGSRGRSEELVKGMDLIGESAKAEFEEEWKEIQRAEFEIYVKRMELVAEHARLAVEAYKKASLH</sequence>
<evidence type="ECO:0000313" key="4">
    <source>
        <dbReference type="EMBL" id="KAK7289728.1"/>
    </source>
</evidence>
<feature type="compositionally biased region" description="Basic and acidic residues" evidence="2">
    <location>
        <begin position="43"/>
        <end position="53"/>
    </location>
</feature>
<dbReference type="PANTHER" id="PTHR31662:SF33">
    <property type="entry name" value="DNA-BINDING STOREKEEPER PROTEIN TRANSCRIPTIONAL REGULATOR-LIKE PROTEIN"/>
    <property type="match status" value="1"/>
</dbReference>
<evidence type="ECO:0000256" key="1">
    <source>
        <dbReference type="ARBA" id="ARBA00010820"/>
    </source>
</evidence>
<dbReference type="InterPro" id="IPR007592">
    <property type="entry name" value="GEBP"/>
</dbReference>
<feature type="compositionally biased region" description="Basic and acidic residues" evidence="2">
    <location>
        <begin position="165"/>
        <end position="185"/>
    </location>
</feature>
<dbReference type="EMBL" id="JAYWIO010000001">
    <property type="protein sequence ID" value="KAK7289728.1"/>
    <property type="molecule type" value="Genomic_DNA"/>
</dbReference>
<comment type="similarity">
    <text evidence="1">Belongs to the GeBP family.</text>
</comment>
<dbReference type="Pfam" id="PF04504">
    <property type="entry name" value="GeBP-like_DBD"/>
    <property type="match status" value="1"/>
</dbReference>
<evidence type="ECO:0000256" key="2">
    <source>
        <dbReference type="SAM" id="MobiDB-lite"/>
    </source>
</evidence>
<dbReference type="GO" id="GO:0005634">
    <property type="term" value="C:nucleus"/>
    <property type="evidence" value="ECO:0007669"/>
    <property type="project" value="TreeGrafter"/>
</dbReference>
<feature type="compositionally biased region" description="Polar residues" evidence="2">
    <location>
        <begin position="131"/>
        <end position="147"/>
    </location>
</feature>